<dbReference type="RefSeq" id="WP_166652818.1">
    <property type="nucleotide sequence ID" value="NZ_FXXP01000003.1"/>
</dbReference>
<dbReference type="PANTHER" id="PTHR43133">
    <property type="entry name" value="RNA POLYMERASE ECF-TYPE SIGMA FACTO"/>
    <property type="match status" value="1"/>
</dbReference>
<accession>A0A238JH48</accession>
<evidence type="ECO:0000256" key="1">
    <source>
        <dbReference type="ARBA" id="ARBA00023015"/>
    </source>
</evidence>
<keyword evidence="3" id="KW-0238">DNA-binding</keyword>
<dbReference type="AlphaFoldDB" id="A0A238JH48"/>
<dbReference type="SUPFAM" id="SSF88946">
    <property type="entry name" value="Sigma2 domain of RNA polymerase sigma factors"/>
    <property type="match status" value="1"/>
</dbReference>
<keyword evidence="7" id="KW-1185">Reference proteome</keyword>
<dbReference type="GO" id="GO:0006352">
    <property type="term" value="P:DNA-templated transcription initiation"/>
    <property type="evidence" value="ECO:0007669"/>
    <property type="project" value="InterPro"/>
</dbReference>
<name>A0A238JH48_9RHOB</name>
<evidence type="ECO:0000313" key="7">
    <source>
        <dbReference type="Proteomes" id="UP000225972"/>
    </source>
</evidence>
<dbReference type="Gene3D" id="1.10.1740.10">
    <property type="match status" value="1"/>
</dbReference>
<reference evidence="7" key="1">
    <citation type="submission" date="2017-05" db="EMBL/GenBank/DDBJ databases">
        <authorList>
            <person name="Rodrigo-Torres L."/>
            <person name="Arahal R. D."/>
            <person name="Lucena T."/>
        </authorList>
    </citation>
    <scope>NUCLEOTIDE SEQUENCE [LARGE SCALE GENOMIC DNA]</scope>
    <source>
        <strain evidence="7">CECT 8649</strain>
    </source>
</reference>
<proteinExistence type="predicted"/>
<evidence type="ECO:0000313" key="6">
    <source>
        <dbReference type="EMBL" id="SMX29723.1"/>
    </source>
</evidence>
<gene>
    <name evidence="6" type="primary">rpoE_2</name>
    <name evidence="6" type="ORF">TRP8649_03862</name>
</gene>
<organism evidence="6 7">
    <name type="scientific">Pelagimonas phthalicica</name>
    <dbReference type="NCBI Taxonomy" id="1037362"/>
    <lineage>
        <taxon>Bacteria</taxon>
        <taxon>Pseudomonadati</taxon>
        <taxon>Pseudomonadota</taxon>
        <taxon>Alphaproteobacteria</taxon>
        <taxon>Rhodobacterales</taxon>
        <taxon>Roseobacteraceae</taxon>
        <taxon>Pelagimonas</taxon>
    </lineage>
</organism>
<dbReference type="InterPro" id="IPR013325">
    <property type="entry name" value="RNA_pol_sigma_r2"/>
</dbReference>
<evidence type="ECO:0000256" key="3">
    <source>
        <dbReference type="ARBA" id="ARBA00023125"/>
    </source>
</evidence>
<feature type="domain" description="RNA polymerase sigma-70 region 2" evidence="5">
    <location>
        <begin position="25"/>
        <end position="90"/>
    </location>
</feature>
<dbReference type="GO" id="GO:0016987">
    <property type="term" value="F:sigma factor activity"/>
    <property type="evidence" value="ECO:0007669"/>
    <property type="project" value="UniProtKB-KW"/>
</dbReference>
<evidence type="ECO:0000256" key="4">
    <source>
        <dbReference type="ARBA" id="ARBA00023163"/>
    </source>
</evidence>
<protein>
    <submittedName>
        <fullName evidence="6">ECF RNA polymerase sigma-E factor</fullName>
    </submittedName>
</protein>
<evidence type="ECO:0000259" key="5">
    <source>
        <dbReference type="Pfam" id="PF04542"/>
    </source>
</evidence>
<dbReference type="EMBL" id="FXXP01000003">
    <property type="protein sequence ID" value="SMX29723.1"/>
    <property type="molecule type" value="Genomic_DNA"/>
</dbReference>
<dbReference type="InterPro" id="IPR007627">
    <property type="entry name" value="RNA_pol_sigma70_r2"/>
</dbReference>
<dbReference type="Proteomes" id="UP000225972">
    <property type="component" value="Unassembled WGS sequence"/>
</dbReference>
<dbReference type="InterPro" id="IPR014284">
    <property type="entry name" value="RNA_pol_sigma-70_dom"/>
</dbReference>
<keyword evidence="4" id="KW-0804">Transcription</keyword>
<sequence length="270" mass="29709">MTLPNLEPLAQRANQGDAQALETLVANIQDQIHRLALRMLADPVQAEDVTQDILIRVITKLSTYRGDSAFRTWVYRVATNHLLTTVKRSQAETMLSFDVFAADLEAGLVDENQKAPEDHILLNELRIGCTMAMLLCLDRPHRIAYILGDVFELDQGEAVGILDISKDLYRQRLSRARKKVTEFTARSCGLAGAQNACTCPKRLPAAIELGRVPSVPSNLMSDAPDYASVRKMALTTEAALVAAKLQRATGPLKAQKNFAAELERIVSLGN</sequence>
<dbReference type="InterPro" id="IPR039425">
    <property type="entry name" value="RNA_pol_sigma-70-like"/>
</dbReference>
<evidence type="ECO:0000256" key="2">
    <source>
        <dbReference type="ARBA" id="ARBA00023082"/>
    </source>
</evidence>
<dbReference type="Pfam" id="PF04542">
    <property type="entry name" value="Sigma70_r2"/>
    <property type="match status" value="1"/>
</dbReference>
<dbReference type="NCBIfam" id="TIGR02937">
    <property type="entry name" value="sigma70-ECF"/>
    <property type="match status" value="1"/>
</dbReference>
<dbReference type="PANTHER" id="PTHR43133:SF8">
    <property type="entry name" value="RNA POLYMERASE SIGMA FACTOR HI_1459-RELATED"/>
    <property type="match status" value="1"/>
</dbReference>
<dbReference type="GO" id="GO:0003677">
    <property type="term" value="F:DNA binding"/>
    <property type="evidence" value="ECO:0007669"/>
    <property type="project" value="UniProtKB-KW"/>
</dbReference>
<keyword evidence="1" id="KW-0805">Transcription regulation</keyword>
<keyword evidence="2" id="KW-0731">Sigma factor</keyword>